<evidence type="ECO:0000313" key="2">
    <source>
        <dbReference type="Proteomes" id="UP000198677"/>
    </source>
</evidence>
<dbReference type="Proteomes" id="UP000198677">
    <property type="component" value="Unassembled WGS sequence"/>
</dbReference>
<gene>
    <name evidence="1" type="ORF">SAMN05444583_101433</name>
</gene>
<organism evidence="1 2">
    <name type="scientific">Rhodococcus maanshanensis</name>
    <dbReference type="NCBI Taxonomy" id="183556"/>
    <lineage>
        <taxon>Bacteria</taxon>
        <taxon>Bacillati</taxon>
        <taxon>Actinomycetota</taxon>
        <taxon>Actinomycetes</taxon>
        <taxon>Mycobacteriales</taxon>
        <taxon>Nocardiaceae</taxon>
        <taxon>Rhodococcus</taxon>
    </lineage>
</organism>
<dbReference type="EMBL" id="FOAW01000001">
    <property type="protein sequence ID" value="SEK35315.1"/>
    <property type="molecule type" value="Genomic_DNA"/>
</dbReference>
<evidence type="ECO:0000313" key="1">
    <source>
        <dbReference type="EMBL" id="SEK35315.1"/>
    </source>
</evidence>
<accession>A0A1H7GHL6</accession>
<reference evidence="2" key="1">
    <citation type="submission" date="2016-10" db="EMBL/GenBank/DDBJ databases">
        <authorList>
            <person name="Varghese N."/>
            <person name="Submissions S."/>
        </authorList>
    </citation>
    <scope>NUCLEOTIDE SEQUENCE [LARGE SCALE GENOMIC DNA]</scope>
    <source>
        <strain evidence="2">DSM 44675</strain>
    </source>
</reference>
<dbReference type="InterPro" id="IPR007061">
    <property type="entry name" value="MST-like"/>
</dbReference>
<dbReference type="SUPFAM" id="SSF109854">
    <property type="entry name" value="DinB/YfiT-like putative metalloenzymes"/>
    <property type="match status" value="1"/>
</dbReference>
<sequence length="184" mass="20012">MSTVQNTAAQSTVTGEHADILAMLADQRQTFLITVRGLDDAQARTRSTASELTLMALIKHVAATERHWIETMIEPDENAEFDMEIATEAWTVGEDATLAALLEDYAAVARATEAAVAGLPDLGALIPMPTAPWAPDREWWTARKILLHILRETAQHSGHADIIRESLDGGNTTMQMGADAGMEF</sequence>
<dbReference type="OrthoDB" id="4548523at2"/>
<name>A0A1H7GHL6_9NOCA</name>
<dbReference type="RefSeq" id="WP_072753296.1">
    <property type="nucleotide sequence ID" value="NZ_FOAW01000001.1"/>
</dbReference>
<proteinExistence type="predicted"/>
<evidence type="ECO:0008006" key="3">
    <source>
        <dbReference type="Google" id="ProtNLM"/>
    </source>
</evidence>
<dbReference type="AlphaFoldDB" id="A0A1H7GHL6"/>
<dbReference type="InterPro" id="IPR034660">
    <property type="entry name" value="DinB/YfiT-like"/>
</dbReference>
<dbReference type="Pfam" id="PF04978">
    <property type="entry name" value="MST"/>
    <property type="match status" value="1"/>
</dbReference>
<dbReference type="Gene3D" id="1.20.120.450">
    <property type="entry name" value="dinb family like domain"/>
    <property type="match status" value="1"/>
</dbReference>
<protein>
    <recommendedName>
        <fullName evidence="3">DinB family protein</fullName>
    </recommendedName>
</protein>
<keyword evidence="2" id="KW-1185">Reference proteome</keyword>